<dbReference type="EC" id="2.4.-.-" evidence="5"/>
<organism evidence="5 6">
    <name type="scientific">Aquimarina hainanensis</name>
    <dbReference type="NCBI Taxonomy" id="1578017"/>
    <lineage>
        <taxon>Bacteria</taxon>
        <taxon>Pseudomonadati</taxon>
        <taxon>Bacteroidota</taxon>
        <taxon>Flavobacteriia</taxon>
        <taxon>Flavobacteriales</taxon>
        <taxon>Flavobacteriaceae</taxon>
        <taxon>Aquimarina</taxon>
    </lineage>
</organism>
<proteinExistence type="inferred from homology"/>
<dbReference type="EMBL" id="JBHULX010000039">
    <property type="protein sequence ID" value="MFD2593192.1"/>
    <property type="molecule type" value="Genomic_DNA"/>
</dbReference>
<evidence type="ECO:0000256" key="2">
    <source>
        <dbReference type="ARBA" id="ARBA00022676"/>
    </source>
</evidence>
<sequence length="328" mass="37619">MNVAVVILNWNGRQILEEFLPSVIQHSKEATIYLADNASTDDSIAFVSAQYPEVSIIKNKTNGGYAKGYNEALAKIDADIYCLLNSDIEVTKNWLPPIINAFETSETIAAVQPKILDYKKKTHFEYAGAAGGFIDRLGYPYCRGRIFDTLEEDKGQYDDISPIFWASGACLFIRKDIFEKVGKLDEDYFAHQEEIDLCWRIHNYGYQVLYVGTSTVYHLGGATLNNMNPKKTYLNYRNSLYSLLKNVKGRNVWLIILLRLFLDGIAAIKFLIDKKPSHIPAILKAHFGFYTAIKSLLKKRKKLPKKEKYYSIYSVVWVYYILNQKKLN</sequence>
<dbReference type="RefSeq" id="WP_378255417.1">
    <property type="nucleotide sequence ID" value="NZ_JBHSJV010000001.1"/>
</dbReference>
<comment type="similarity">
    <text evidence="1">Belongs to the glycosyltransferase 2 family.</text>
</comment>
<dbReference type="InterPro" id="IPR029044">
    <property type="entry name" value="Nucleotide-diphossugar_trans"/>
</dbReference>
<dbReference type="GO" id="GO:0016757">
    <property type="term" value="F:glycosyltransferase activity"/>
    <property type="evidence" value="ECO:0007669"/>
    <property type="project" value="UniProtKB-KW"/>
</dbReference>
<dbReference type="Gene3D" id="3.90.550.10">
    <property type="entry name" value="Spore Coat Polysaccharide Biosynthesis Protein SpsA, Chain A"/>
    <property type="match status" value="1"/>
</dbReference>
<name>A0ABW5NC96_9FLAO</name>
<dbReference type="InterPro" id="IPR001173">
    <property type="entry name" value="Glyco_trans_2-like"/>
</dbReference>
<evidence type="ECO:0000256" key="3">
    <source>
        <dbReference type="ARBA" id="ARBA00022679"/>
    </source>
</evidence>
<feature type="domain" description="Glycosyltransferase 2-like" evidence="4">
    <location>
        <begin position="5"/>
        <end position="181"/>
    </location>
</feature>
<evidence type="ECO:0000313" key="5">
    <source>
        <dbReference type="EMBL" id="MFD2593192.1"/>
    </source>
</evidence>
<dbReference type="SUPFAM" id="SSF53448">
    <property type="entry name" value="Nucleotide-diphospho-sugar transferases"/>
    <property type="match status" value="1"/>
</dbReference>
<reference evidence="6" key="1">
    <citation type="journal article" date="2019" name="Int. J. Syst. Evol. Microbiol.">
        <title>The Global Catalogue of Microorganisms (GCM) 10K type strain sequencing project: providing services to taxonomists for standard genome sequencing and annotation.</title>
        <authorList>
            <consortium name="The Broad Institute Genomics Platform"/>
            <consortium name="The Broad Institute Genome Sequencing Center for Infectious Disease"/>
            <person name="Wu L."/>
            <person name="Ma J."/>
        </authorList>
    </citation>
    <scope>NUCLEOTIDE SEQUENCE [LARGE SCALE GENOMIC DNA]</scope>
    <source>
        <strain evidence="6">KCTC 42423</strain>
    </source>
</reference>
<accession>A0ABW5NC96</accession>
<protein>
    <submittedName>
        <fullName evidence="5">Glycosyltransferase family 2 protein</fullName>
        <ecNumber evidence="5">2.4.-.-</ecNumber>
    </submittedName>
</protein>
<comment type="caution">
    <text evidence="5">The sequence shown here is derived from an EMBL/GenBank/DDBJ whole genome shotgun (WGS) entry which is preliminary data.</text>
</comment>
<gene>
    <name evidence="5" type="ORF">ACFSTE_20300</name>
</gene>
<dbReference type="Pfam" id="PF00535">
    <property type="entry name" value="Glycos_transf_2"/>
    <property type="match status" value="1"/>
</dbReference>
<keyword evidence="6" id="KW-1185">Reference proteome</keyword>
<dbReference type="CDD" id="cd04186">
    <property type="entry name" value="GT_2_like_c"/>
    <property type="match status" value="1"/>
</dbReference>
<evidence type="ECO:0000313" key="6">
    <source>
        <dbReference type="Proteomes" id="UP001597459"/>
    </source>
</evidence>
<dbReference type="Proteomes" id="UP001597459">
    <property type="component" value="Unassembled WGS sequence"/>
</dbReference>
<dbReference type="PANTHER" id="PTHR43179">
    <property type="entry name" value="RHAMNOSYLTRANSFERASE WBBL"/>
    <property type="match status" value="1"/>
</dbReference>
<evidence type="ECO:0000259" key="4">
    <source>
        <dbReference type="Pfam" id="PF00535"/>
    </source>
</evidence>
<evidence type="ECO:0000256" key="1">
    <source>
        <dbReference type="ARBA" id="ARBA00006739"/>
    </source>
</evidence>
<dbReference type="PANTHER" id="PTHR43179:SF12">
    <property type="entry name" value="GALACTOFURANOSYLTRANSFERASE GLFT2"/>
    <property type="match status" value="1"/>
</dbReference>
<keyword evidence="3 5" id="KW-0808">Transferase</keyword>
<keyword evidence="2 5" id="KW-0328">Glycosyltransferase</keyword>